<proteinExistence type="predicted"/>
<name>A0AAV3XPD5_9CYAN</name>
<dbReference type="Proteomes" id="UP001050975">
    <property type="component" value="Unassembled WGS sequence"/>
</dbReference>
<sequence>MGKKGRQSRRGVGEFDPEPRNASLWFKVTQQDYLLLCAAAKKQNRTKVDILIELSRKNLSKSAKYIASLEDETLF</sequence>
<dbReference type="AlphaFoldDB" id="A0AAV3XPD5"/>
<dbReference type="EMBL" id="BLAY01000193">
    <property type="protein sequence ID" value="GET43005.1"/>
    <property type="molecule type" value="Genomic_DNA"/>
</dbReference>
<comment type="caution">
    <text evidence="1">The sequence shown here is derived from an EMBL/GenBank/DDBJ whole genome shotgun (WGS) entry which is preliminary data.</text>
</comment>
<reference evidence="1" key="1">
    <citation type="submission" date="2019-10" db="EMBL/GenBank/DDBJ databases">
        <title>Draft genome sequece of Microseira wollei NIES-4236.</title>
        <authorList>
            <person name="Yamaguchi H."/>
            <person name="Suzuki S."/>
            <person name="Kawachi M."/>
        </authorList>
    </citation>
    <scope>NUCLEOTIDE SEQUENCE</scope>
    <source>
        <strain evidence="1">NIES-4236</strain>
    </source>
</reference>
<gene>
    <name evidence="1" type="ORF">MiSe_78250</name>
</gene>
<accession>A0AAV3XPD5</accession>
<organism evidence="1 2">
    <name type="scientific">Microseira wollei NIES-4236</name>
    <dbReference type="NCBI Taxonomy" id="2530354"/>
    <lineage>
        <taxon>Bacteria</taxon>
        <taxon>Bacillati</taxon>
        <taxon>Cyanobacteriota</taxon>
        <taxon>Cyanophyceae</taxon>
        <taxon>Oscillatoriophycideae</taxon>
        <taxon>Aerosakkonematales</taxon>
        <taxon>Aerosakkonemataceae</taxon>
        <taxon>Microseira</taxon>
    </lineage>
</organism>
<dbReference type="RefSeq" id="WP_226591368.1">
    <property type="nucleotide sequence ID" value="NZ_BLAY01000193.1"/>
</dbReference>
<keyword evidence="2" id="KW-1185">Reference proteome</keyword>
<evidence type="ECO:0000313" key="2">
    <source>
        <dbReference type="Proteomes" id="UP001050975"/>
    </source>
</evidence>
<evidence type="ECO:0000313" key="1">
    <source>
        <dbReference type="EMBL" id="GET43005.1"/>
    </source>
</evidence>
<protein>
    <submittedName>
        <fullName evidence="1">Uncharacterized protein</fullName>
    </submittedName>
</protein>